<dbReference type="InterPro" id="IPR052893">
    <property type="entry name" value="TCS_response_regulator"/>
</dbReference>
<dbReference type="Gene3D" id="3.40.50.2300">
    <property type="match status" value="1"/>
</dbReference>
<dbReference type="InterPro" id="IPR001789">
    <property type="entry name" value="Sig_transdc_resp-reg_receiver"/>
</dbReference>
<dbReference type="RefSeq" id="WP_379665419.1">
    <property type="nucleotide sequence ID" value="NZ_JBHULH010000001.1"/>
</dbReference>
<name>A0ABW5LS48_9FLAO</name>
<organism evidence="3 4">
    <name type="scientific">Pseudotenacibaculum haliotis</name>
    <dbReference type="NCBI Taxonomy" id="1862138"/>
    <lineage>
        <taxon>Bacteria</taxon>
        <taxon>Pseudomonadati</taxon>
        <taxon>Bacteroidota</taxon>
        <taxon>Flavobacteriia</taxon>
        <taxon>Flavobacteriales</taxon>
        <taxon>Flavobacteriaceae</taxon>
        <taxon>Pseudotenacibaculum</taxon>
    </lineage>
</organism>
<evidence type="ECO:0000259" key="2">
    <source>
        <dbReference type="PROSITE" id="PS50110"/>
    </source>
</evidence>
<keyword evidence="4" id="KW-1185">Reference proteome</keyword>
<dbReference type="SMART" id="SM00448">
    <property type="entry name" value="REC"/>
    <property type="match status" value="1"/>
</dbReference>
<evidence type="ECO:0000313" key="4">
    <source>
        <dbReference type="Proteomes" id="UP001597508"/>
    </source>
</evidence>
<dbReference type="SUPFAM" id="SSF52172">
    <property type="entry name" value="CheY-like"/>
    <property type="match status" value="1"/>
</dbReference>
<comment type="caution">
    <text evidence="3">The sequence shown here is derived from an EMBL/GenBank/DDBJ whole genome shotgun (WGS) entry which is preliminary data.</text>
</comment>
<dbReference type="Proteomes" id="UP001597508">
    <property type="component" value="Unassembled WGS sequence"/>
</dbReference>
<dbReference type="Pfam" id="PF00072">
    <property type="entry name" value="Response_reg"/>
    <property type="match status" value="1"/>
</dbReference>
<reference evidence="4" key="1">
    <citation type="journal article" date="2019" name="Int. J. Syst. Evol. Microbiol.">
        <title>The Global Catalogue of Microorganisms (GCM) 10K type strain sequencing project: providing services to taxonomists for standard genome sequencing and annotation.</title>
        <authorList>
            <consortium name="The Broad Institute Genomics Platform"/>
            <consortium name="The Broad Institute Genome Sequencing Center for Infectious Disease"/>
            <person name="Wu L."/>
            <person name="Ma J."/>
        </authorList>
    </citation>
    <scope>NUCLEOTIDE SEQUENCE [LARGE SCALE GENOMIC DNA]</scope>
    <source>
        <strain evidence="4">KCTC 52127</strain>
    </source>
</reference>
<feature type="modified residue" description="4-aspartylphosphate" evidence="1">
    <location>
        <position position="56"/>
    </location>
</feature>
<sequence length="133" mass="15401">MNKLKILLIEDDEIERMKFAKVASKLGNHTIVEAENGEKALEVLERIDLPNLIVLDLNMPKVNGVEFLKILKTNENLQYIPIVVMSTSNNHNDIKRCYEIGASGYMIKPLHYEDYKKKIQGLIEYWVDNELIL</sequence>
<evidence type="ECO:0000256" key="1">
    <source>
        <dbReference type="PROSITE-ProRule" id="PRU00169"/>
    </source>
</evidence>
<dbReference type="InterPro" id="IPR011006">
    <property type="entry name" value="CheY-like_superfamily"/>
</dbReference>
<dbReference type="CDD" id="cd17557">
    <property type="entry name" value="REC_Rcp-like"/>
    <property type="match status" value="1"/>
</dbReference>
<dbReference type="EMBL" id="JBHULH010000001">
    <property type="protein sequence ID" value="MFD2566714.1"/>
    <property type="molecule type" value="Genomic_DNA"/>
</dbReference>
<proteinExistence type="predicted"/>
<protein>
    <submittedName>
        <fullName evidence="3">Response regulator</fullName>
    </submittedName>
</protein>
<dbReference type="PANTHER" id="PTHR44520">
    <property type="entry name" value="RESPONSE REGULATOR RCP1-RELATED"/>
    <property type="match status" value="1"/>
</dbReference>
<evidence type="ECO:0000313" key="3">
    <source>
        <dbReference type="EMBL" id="MFD2566714.1"/>
    </source>
</evidence>
<accession>A0ABW5LS48</accession>
<keyword evidence="1" id="KW-0597">Phosphoprotein</keyword>
<dbReference type="PROSITE" id="PS50110">
    <property type="entry name" value="RESPONSE_REGULATORY"/>
    <property type="match status" value="1"/>
</dbReference>
<gene>
    <name evidence="3" type="ORF">ACFSRZ_04975</name>
</gene>
<feature type="domain" description="Response regulatory" evidence="2">
    <location>
        <begin position="5"/>
        <end position="123"/>
    </location>
</feature>
<dbReference type="PANTHER" id="PTHR44520:SF2">
    <property type="entry name" value="RESPONSE REGULATOR RCP1"/>
    <property type="match status" value="1"/>
</dbReference>